<keyword evidence="2" id="KW-1185">Reference proteome</keyword>
<sequence>MKKLKMAKVLGLALILSIVVMPYNSIMALADNDDVTIIVNTDEPTNQDIVITVETSDDLSGIKEIVLPDGTKVEKESTEFIVSENGNYQFKVYDNALNETVGYVEIKNIDKQKPILELVPSTINPTNQDVTITIKATDEGSGIKEIILPDETKIEEESAEFIVSENGSYTFIARDNAGNETEEVIEITNIDKVPPVITVDDYTKEWTNKDITVKVSTDKGTLNETEYIFTENGSFTFIATDEAGNITEEIVEITNIDKVRPILKIIVGE</sequence>
<dbReference type="STRING" id="1123281.SAMN02745180_00547"/>
<dbReference type="RefSeq" id="WP_072743134.1">
    <property type="nucleotide sequence ID" value="NZ_FQXR01000003.1"/>
</dbReference>
<dbReference type="AlphaFoldDB" id="A0A1M5U7D3"/>
<name>A0A1M5U7D3_9FIRM</name>
<dbReference type="EMBL" id="FQXR01000003">
    <property type="protein sequence ID" value="SHH58838.1"/>
    <property type="molecule type" value="Genomic_DNA"/>
</dbReference>
<proteinExistence type="predicted"/>
<reference evidence="1 2" key="1">
    <citation type="submission" date="2016-11" db="EMBL/GenBank/DDBJ databases">
        <authorList>
            <person name="Jaros S."/>
            <person name="Januszkiewicz K."/>
            <person name="Wedrychowicz H."/>
        </authorList>
    </citation>
    <scope>NUCLEOTIDE SEQUENCE [LARGE SCALE GENOMIC DNA]</scope>
    <source>
        <strain evidence="1 2">DSM 13106</strain>
    </source>
</reference>
<protein>
    <submittedName>
        <fullName evidence="1">Uncharacterized protein</fullName>
    </submittedName>
</protein>
<organism evidence="1 2">
    <name type="scientific">Sporanaerobacter acetigenes DSM 13106</name>
    <dbReference type="NCBI Taxonomy" id="1123281"/>
    <lineage>
        <taxon>Bacteria</taxon>
        <taxon>Bacillati</taxon>
        <taxon>Bacillota</taxon>
        <taxon>Tissierellia</taxon>
        <taxon>Tissierellales</taxon>
        <taxon>Sporanaerobacteraceae</taxon>
        <taxon>Sporanaerobacter</taxon>
    </lineage>
</organism>
<dbReference type="OrthoDB" id="3193440at2"/>
<dbReference type="Proteomes" id="UP000184389">
    <property type="component" value="Unassembled WGS sequence"/>
</dbReference>
<evidence type="ECO:0000313" key="1">
    <source>
        <dbReference type="EMBL" id="SHH58838.1"/>
    </source>
</evidence>
<evidence type="ECO:0000313" key="2">
    <source>
        <dbReference type="Proteomes" id="UP000184389"/>
    </source>
</evidence>
<gene>
    <name evidence="1" type="ORF">SAMN02745180_00547</name>
</gene>
<accession>A0A1M5U7D3</accession>